<comment type="caution">
    <text evidence="2">The sequence shown here is derived from an EMBL/GenBank/DDBJ whole genome shotgun (WGS) entry which is preliminary data.</text>
</comment>
<dbReference type="Proteomes" id="UP000198211">
    <property type="component" value="Unassembled WGS sequence"/>
</dbReference>
<evidence type="ECO:0000256" key="1">
    <source>
        <dbReference type="SAM" id="MobiDB-lite"/>
    </source>
</evidence>
<reference evidence="3" key="1">
    <citation type="submission" date="2017-03" db="EMBL/GenBank/DDBJ databases">
        <title>Phytopthora megakarya and P. palmivora, two closely related causual agents of cacao black pod achieved similar genome size and gene model numbers by different mechanisms.</title>
        <authorList>
            <person name="Ali S."/>
            <person name="Shao J."/>
            <person name="Larry D.J."/>
            <person name="Kronmiller B."/>
            <person name="Shen D."/>
            <person name="Strem M.D."/>
            <person name="Melnick R.L."/>
            <person name="Guiltinan M.J."/>
            <person name="Tyler B.M."/>
            <person name="Meinhardt L.W."/>
            <person name="Bailey B.A."/>
        </authorList>
    </citation>
    <scope>NUCLEOTIDE SEQUENCE [LARGE SCALE GENOMIC DNA]</scope>
    <source>
        <strain evidence="3">zdho120</strain>
    </source>
</reference>
<dbReference type="AlphaFoldDB" id="A0A225W3J0"/>
<proteinExistence type="predicted"/>
<name>A0A225W3J0_9STRA</name>
<evidence type="ECO:0000313" key="3">
    <source>
        <dbReference type="Proteomes" id="UP000198211"/>
    </source>
</evidence>
<evidence type="ECO:0000313" key="2">
    <source>
        <dbReference type="EMBL" id="OWZ11577.1"/>
    </source>
</evidence>
<gene>
    <name evidence="2" type="ORF">PHMEG_00015375</name>
</gene>
<dbReference type="STRING" id="4795.A0A225W3J0"/>
<protein>
    <submittedName>
        <fullName evidence="2">RNA-binding protein</fullName>
    </submittedName>
</protein>
<feature type="non-terminal residue" evidence="2">
    <location>
        <position position="87"/>
    </location>
</feature>
<dbReference type="EMBL" id="NBNE01002085">
    <property type="protein sequence ID" value="OWZ11577.1"/>
    <property type="molecule type" value="Genomic_DNA"/>
</dbReference>
<organism evidence="2 3">
    <name type="scientific">Phytophthora megakarya</name>
    <dbReference type="NCBI Taxonomy" id="4795"/>
    <lineage>
        <taxon>Eukaryota</taxon>
        <taxon>Sar</taxon>
        <taxon>Stramenopiles</taxon>
        <taxon>Oomycota</taxon>
        <taxon>Peronosporomycetes</taxon>
        <taxon>Peronosporales</taxon>
        <taxon>Peronosporaceae</taxon>
        <taxon>Phytophthora</taxon>
    </lineage>
</organism>
<accession>A0A225W3J0</accession>
<feature type="region of interest" description="Disordered" evidence="1">
    <location>
        <begin position="18"/>
        <end position="40"/>
    </location>
</feature>
<feature type="region of interest" description="Disordered" evidence="1">
    <location>
        <begin position="56"/>
        <end position="87"/>
    </location>
</feature>
<sequence>MADLDDEFARFEAEIQSLEQQEAKKDEPQPPVKKAKLQDARVNVSKPVVTAKPKVYMAPPRPAPLKKTLGVENGLDDRPRLLNTLED</sequence>
<keyword evidence="3" id="KW-1185">Reference proteome</keyword>